<dbReference type="GO" id="GO:0051082">
    <property type="term" value="F:unfolded protein binding"/>
    <property type="evidence" value="ECO:0007669"/>
    <property type="project" value="TreeGrafter"/>
</dbReference>
<feature type="compositionally biased region" description="Low complexity" evidence="2">
    <location>
        <begin position="428"/>
        <end position="447"/>
    </location>
</feature>
<dbReference type="EMBL" id="MU128915">
    <property type="protein sequence ID" value="KAF9519902.1"/>
    <property type="molecule type" value="Genomic_DNA"/>
</dbReference>
<dbReference type="Pfam" id="PF21413">
    <property type="entry name" value="SHQ1-like_CS"/>
    <property type="match status" value="1"/>
</dbReference>
<dbReference type="Pfam" id="PF04925">
    <property type="entry name" value="SHQ1"/>
    <property type="match status" value="1"/>
</dbReference>
<comment type="similarity">
    <text evidence="1">Belongs to the SHQ1 family.</text>
</comment>
<dbReference type="InterPro" id="IPR007052">
    <property type="entry name" value="CS_dom"/>
</dbReference>
<name>A0A9P6B9E7_9AGAM</name>
<evidence type="ECO:0000256" key="1">
    <source>
        <dbReference type="ARBA" id="ARBA00005607"/>
    </source>
</evidence>
<gene>
    <name evidence="4" type="ORF">BS47DRAFT_1374939</name>
</gene>
<reference evidence="4" key="1">
    <citation type="journal article" date="2020" name="Nat. Commun.">
        <title>Large-scale genome sequencing of mycorrhizal fungi provides insights into the early evolution of symbiotic traits.</title>
        <authorList>
            <person name="Miyauchi S."/>
            <person name="Kiss E."/>
            <person name="Kuo A."/>
            <person name="Drula E."/>
            <person name="Kohler A."/>
            <person name="Sanchez-Garcia M."/>
            <person name="Morin E."/>
            <person name="Andreopoulos B."/>
            <person name="Barry K.W."/>
            <person name="Bonito G."/>
            <person name="Buee M."/>
            <person name="Carver A."/>
            <person name="Chen C."/>
            <person name="Cichocki N."/>
            <person name="Clum A."/>
            <person name="Culley D."/>
            <person name="Crous P.W."/>
            <person name="Fauchery L."/>
            <person name="Girlanda M."/>
            <person name="Hayes R.D."/>
            <person name="Keri Z."/>
            <person name="LaButti K."/>
            <person name="Lipzen A."/>
            <person name="Lombard V."/>
            <person name="Magnuson J."/>
            <person name="Maillard F."/>
            <person name="Murat C."/>
            <person name="Nolan M."/>
            <person name="Ohm R.A."/>
            <person name="Pangilinan J."/>
            <person name="Pereira M.F."/>
            <person name="Perotto S."/>
            <person name="Peter M."/>
            <person name="Pfister S."/>
            <person name="Riley R."/>
            <person name="Sitrit Y."/>
            <person name="Stielow J.B."/>
            <person name="Szollosi G."/>
            <person name="Zifcakova L."/>
            <person name="Stursova M."/>
            <person name="Spatafora J.W."/>
            <person name="Tedersoo L."/>
            <person name="Vaario L.M."/>
            <person name="Yamada A."/>
            <person name="Yan M."/>
            <person name="Wang P."/>
            <person name="Xu J."/>
            <person name="Bruns T."/>
            <person name="Baldrian P."/>
            <person name="Vilgalys R."/>
            <person name="Dunand C."/>
            <person name="Henrissat B."/>
            <person name="Grigoriev I.V."/>
            <person name="Hibbett D."/>
            <person name="Nagy L.G."/>
            <person name="Martin F.M."/>
        </authorList>
    </citation>
    <scope>NUCLEOTIDE SEQUENCE</scope>
    <source>
        <strain evidence="4">UP504</strain>
    </source>
</reference>
<dbReference type="GO" id="GO:0005737">
    <property type="term" value="C:cytoplasm"/>
    <property type="evidence" value="ECO:0007669"/>
    <property type="project" value="TreeGrafter"/>
</dbReference>
<dbReference type="OrthoDB" id="73639at2759"/>
<dbReference type="InterPro" id="IPR048696">
    <property type="entry name" value="SHQ1-like_CS"/>
</dbReference>
<feature type="domain" description="CS" evidence="3">
    <location>
        <begin position="1"/>
        <end position="89"/>
    </location>
</feature>
<comment type="caution">
    <text evidence="4">The sequence shown here is derived from an EMBL/GenBank/DDBJ whole genome shotgun (WGS) entry which is preliminary data.</text>
</comment>
<protein>
    <recommendedName>
        <fullName evidence="3">CS domain-containing protein</fullName>
    </recommendedName>
</protein>
<dbReference type="PANTHER" id="PTHR12967">
    <property type="entry name" value="PROTEIN SHQ1 HOMOLOG"/>
    <property type="match status" value="1"/>
</dbReference>
<evidence type="ECO:0000259" key="3">
    <source>
        <dbReference type="PROSITE" id="PS51203"/>
    </source>
</evidence>
<dbReference type="PROSITE" id="PS51203">
    <property type="entry name" value="CS"/>
    <property type="match status" value="1"/>
</dbReference>
<organism evidence="4 5">
    <name type="scientific">Hydnum rufescens UP504</name>
    <dbReference type="NCBI Taxonomy" id="1448309"/>
    <lineage>
        <taxon>Eukaryota</taxon>
        <taxon>Fungi</taxon>
        <taxon>Dikarya</taxon>
        <taxon>Basidiomycota</taxon>
        <taxon>Agaricomycotina</taxon>
        <taxon>Agaricomycetes</taxon>
        <taxon>Cantharellales</taxon>
        <taxon>Hydnaceae</taxon>
        <taxon>Hydnum</taxon>
    </lineage>
</organism>
<evidence type="ECO:0000313" key="5">
    <source>
        <dbReference type="Proteomes" id="UP000886523"/>
    </source>
</evidence>
<dbReference type="Proteomes" id="UP000886523">
    <property type="component" value="Unassembled WGS sequence"/>
</dbReference>
<accession>A0A9P6B9E7</accession>
<dbReference type="GO" id="GO:0005654">
    <property type="term" value="C:nucleoplasm"/>
    <property type="evidence" value="ECO:0007669"/>
    <property type="project" value="TreeGrafter"/>
</dbReference>
<dbReference type="AlphaFoldDB" id="A0A9P6B9E7"/>
<evidence type="ECO:0000313" key="4">
    <source>
        <dbReference type="EMBL" id="KAF9519902.1"/>
    </source>
</evidence>
<evidence type="ECO:0000256" key="2">
    <source>
        <dbReference type="SAM" id="MobiDB-lite"/>
    </source>
</evidence>
<sequence length="468" mass="52441">MITPKFTCSQDDESVTVSCYMPAIRASEVELYVDSTVFTLHVHPYFLRLTFSHPLLEDDDPDSSYDPSSGFLTVRLAKANHGVVFQDLDLLSKLLAPPTVCGQQGPPLIEVLSSNEVDSGAPPSLEGEDLTEHLRKEREIFLEAERNDWHLPQTVPSDDPGQSTFATSAQRRYGFLDAYSGFFKYAGEHENEVNELGRLAETASDSVRTEMRVAHEDKKWDEEYYIADFVNDEEIQEHIAWTGLFHGPTEPIQFTEAEQAMMLKLPRKEYLISPEQNRSLYLTLITILFAHAYDMRTTQHDPTTESAWTLAILTPCMSALDISPTIPLFRSWALCERLRIDVADVLKGGRPKGIMDRSDVYYVYSKIWLDDYCLWIQSGANDSTLESLGEEVRTLTMEKSAIGWQLEQLESATRAVAAGWTPSDSDSDSTSDSNSADGPESSDSGGESAEEEPITTNCAIAELFRANR</sequence>
<dbReference type="Gene3D" id="2.60.40.790">
    <property type="match status" value="1"/>
</dbReference>
<dbReference type="InterPro" id="IPR008978">
    <property type="entry name" value="HSP20-like_chaperone"/>
</dbReference>
<feature type="region of interest" description="Disordered" evidence="2">
    <location>
        <begin position="415"/>
        <end position="457"/>
    </location>
</feature>
<dbReference type="InterPro" id="IPR039742">
    <property type="entry name" value="Shq1"/>
</dbReference>
<dbReference type="SUPFAM" id="SSF49764">
    <property type="entry name" value="HSP20-like chaperones"/>
    <property type="match status" value="1"/>
</dbReference>
<keyword evidence="5" id="KW-1185">Reference proteome</keyword>
<dbReference type="GO" id="GO:0000493">
    <property type="term" value="P:box H/ACA snoRNP assembly"/>
    <property type="evidence" value="ECO:0007669"/>
    <property type="project" value="InterPro"/>
</dbReference>
<dbReference type="InterPro" id="IPR007009">
    <property type="entry name" value="Shq1_C"/>
</dbReference>
<dbReference type="PANTHER" id="PTHR12967:SF0">
    <property type="entry name" value="PROTEIN SHQ1 HOMOLOG"/>
    <property type="match status" value="1"/>
</dbReference>
<proteinExistence type="inferred from homology"/>